<dbReference type="PANTHER" id="PTHR11228:SF7">
    <property type="entry name" value="PQQA PEPTIDE CYCLASE"/>
    <property type="match status" value="1"/>
</dbReference>
<dbReference type="Pfam" id="PF04055">
    <property type="entry name" value="Radical_SAM"/>
    <property type="match status" value="1"/>
</dbReference>
<evidence type="ECO:0000256" key="2">
    <source>
        <dbReference type="ARBA" id="ARBA00022723"/>
    </source>
</evidence>
<dbReference type="Proteomes" id="UP001429357">
    <property type="component" value="Unassembled WGS sequence"/>
</dbReference>
<dbReference type="InterPro" id="IPR013785">
    <property type="entry name" value="Aldolase_TIM"/>
</dbReference>
<dbReference type="RefSeq" id="WP_161870197.1">
    <property type="nucleotide sequence ID" value="NZ_MAEI02000001.1"/>
</dbReference>
<evidence type="ECO:0000313" key="6">
    <source>
        <dbReference type="EMBL" id="MEO1781497.1"/>
    </source>
</evidence>
<evidence type="ECO:0000259" key="5">
    <source>
        <dbReference type="PROSITE" id="PS51918"/>
    </source>
</evidence>
<dbReference type="EMBL" id="MAEI02000001">
    <property type="protein sequence ID" value="MEO1781497.1"/>
    <property type="molecule type" value="Genomic_DNA"/>
</dbReference>
<evidence type="ECO:0000256" key="1">
    <source>
        <dbReference type="ARBA" id="ARBA00022691"/>
    </source>
</evidence>
<dbReference type="Gene3D" id="3.20.20.70">
    <property type="entry name" value="Aldolase class I"/>
    <property type="match status" value="1"/>
</dbReference>
<dbReference type="InterPro" id="IPR050377">
    <property type="entry name" value="Radical_SAM_PqqE_MftC-like"/>
</dbReference>
<dbReference type="InterPro" id="IPR007197">
    <property type="entry name" value="rSAM"/>
</dbReference>
<dbReference type="SFLD" id="SFLDS00029">
    <property type="entry name" value="Radical_SAM"/>
    <property type="match status" value="1"/>
</dbReference>
<protein>
    <recommendedName>
        <fullName evidence="5">Radical SAM core domain-containing protein</fullName>
    </recommendedName>
</protein>
<gene>
    <name evidence="6" type="ORF">BAU18_001082</name>
</gene>
<sequence length="206" mass="23997">MVEESNRYFSLNPETVINRGKNRTLFYNLLTHDNLILENSKLPDKFNTSINLEDYKNSMDIIEKLKKLGFGQYYNTKHHIEPIITQKDSTMRIDILNEFKLRRISIEITSKCSLDCQFCEPSSLGYSSCMCKRWLKDDDMDERWISIIDSAINLGLEECFICGGDPLLKMDILIRILEHLNKNNIKAVILTNGSLINRMFCQKMAL</sequence>
<comment type="caution">
    <text evidence="6">The sequence shown here is derived from an EMBL/GenBank/DDBJ whole genome shotgun (WGS) entry which is preliminary data.</text>
</comment>
<reference evidence="6 7" key="2">
    <citation type="submission" date="2024-02" db="EMBL/GenBank/DDBJ databases">
        <title>The Genome Sequence of Enterococcus diestrammenae JM9A.</title>
        <authorList>
            <person name="Earl A."/>
            <person name="Manson A."/>
            <person name="Gilmore M."/>
            <person name="Sanders J."/>
            <person name="Shea T."/>
            <person name="Howe W."/>
            <person name="Livny J."/>
            <person name="Cuomo C."/>
            <person name="Neafsey D."/>
            <person name="Birren B."/>
        </authorList>
    </citation>
    <scope>NUCLEOTIDE SEQUENCE [LARGE SCALE GENOMIC DNA]</scope>
    <source>
        <strain evidence="6 7">JM9A</strain>
    </source>
</reference>
<dbReference type="CDD" id="cd01335">
    <property type="entry name" value="Radical_SAM"/>
    <property type="match status" value="1"/>
</dbReference>
<keyword evidence="4" id="KW-0411">Iron-sulfur</keyword>
<evidence type="ECO:0000256" key="3">
    <source>
        <dbReference type="ARBA" id="ARBA00023004"/>
    </source>
</evidence>
<evidence type="ECO:0000313" key="7">
    <source>
        <dbReference type="Proteomes" id="UP001429357"/>
    </source>
</evidence>
<proteinExistence type="predicted"/>
<reference evidence="7" key="1">
    <citation type="submission" date="2016-06" db="EMBL/GenBank/DDBJ databases">
        <title>Four novel species of enterococci isolated from chicken manure.</title>
        <authorList>
            <person name="Van Tyne D."/>
        </authorList>
    </citation>
    <scope>NUCLEOTIDE SEQUENCE [LARGE SCALE GENOMIC DNA]</scope>
    <source>
        <strain evidence="7">JM9A</strain>
    </source>
</reference>
<keyword evidence="3" id="KW-0408">Iron</keyword>
<name>A0ABV0F367_9ENTE</name>
<accession>A0ABV0F367</accession>
<keyword evidence="2" id="KW-0479">Metal-binding</keyword>
<dbReference type="PANTHER" id="PTHR11228">
    <property type="entry name" value="RADICAL SAM DOMAIN PROTEIN"/>
    <property type="match status" value="1"/>
</dbReference>
<dbReference type="SUPFAM" id="SSF102114">
    <property type="entry name" value="Radical SAM enzymes"/>
    <property type="match status" value="1"/>
</dbReference>
<organism evidence="6 7">
    <name type="scientific">Enterococcus diestrammenae</name>
    <dbReference type="NCBI Taxonomy" id="1155073"/>
    <lineage>
        <taxon>Bacteria</taxon>
        <taxon>Bacillati</taxon>
        <taxon>Bacillota</taxon>
        <taxon>Bacilli</taxon>
        <taxon>Lactobacillales</taxon>
        <taxon>Enterococcaceae</taxon>
        <taxon>Enterococcus</taxon>
    </lineage>
</organism>
<keyword evidence="1" id="KW-0949">S-adenosyl-L-methionine</keyword>
<dbReference type="InterPro" id="IPR058240">
    <property type="entry name" value="rSAM_sf"/>
</dbReference>
<dbReference type="PROSITE" id="PS51918">
    <property type="entry name" value="RADICAL_SAM"/>
    <property type="match status" value="1"/>
</dbReference>
<keyword evidence="7" id="KW-1185">Reference proteome</keyword>
<evidence type="ECO:0000256" key="4">
    <source>
        <dbReference type="ARBA" id="ARBA00023014"/>
    </source>
</evidence>
<feature type="domain" description="Radical SAM core" evidence="5">
    <location>
        <begin position="98"/>
        <end position="206"/>
    </location>
</feature>